<gene>
    <name evidence="1" type="ORF">GOP47_0008040</name>
</gene>
<name>A0A9D4UXG9_ADICA</name>
<keyword evidence="2" id="KW-1185">Reference proteome</keyword>
<accession>A0A9D4UXG9</accession>
<comment type="caution">
    <text evidence="1">The sequence shown here is derived from an EMBL/GenBank/DDBJ whole genome shotgun (WGS) entry which is preliminary data.</text>
</comment>
<dbReference type="Proteomes" id="UP000886520">
    <property type="component" value="Chromosome 8"/>
</dbReference>
<organism evidence="1 2">
    <name type="scientific">Adiantum capillus-veneris</name>
    <name type="common">Maidenhair fern</name>
    <dbReference type="NCBI Taxonomy" id="13818"/>
    <lineage>
        <taxon>Eukaryota</taxon>
        <taxon>Viridiplantae</taxon>
        <taxon>Streptophyta</taxon>
        <taxon>Embryophyta</taxon>
        <taxon>Tracheophyta</taxon>
        <taxon>Polypodiopsida</taxon>
        <taxon>Polypodiidae</taxon>
        <taxon>Polypodiales</taxon>
        <taxon>Pteridineae</taxon>
        <taxon>Pteridaceae</taxon>
        <taxon>Vittarioideae</taxon>
        <taxon>Adiantum</taxon>
    </lineage>
</organism>
<reference evidence="1" key="1">
    <citation type="submission" date="2021-01" db="EMBL/GenBank/DDBJ databases">
        <title>Adiantum capillus-veneris genome.</title>
        <authorList>
            <person name="Fang Y."/>
            <person name="Liao Q."/>
        </authorList>
    </citation>
    <scope>NUCLEOTIDE SEQUENCE</scope>
    <source>
        <strain evidence="1">H3</strain>
        <tissue evidence="1">Leaf</tissue>
    </source>
</reference>
<evidence type="ECO:0000313" key="2">
    <source>
        <dbReference type="Proteomes" id="UP000886520"/>
    </source>
</evidence>
<dbReference type="EMBL" id="JABFUD020000008">
    <property type="protein sequence ID" value="KAI5075975.1"/>
    <property type="molecule type" value="Genomic_DNA"/>
</dbReference>
<dbReference type="AlphaFoldDB" id="A0A9D4UXG9"/>
<sequence>MRACHFGETKVEIAAISSGHTLHDFCQERVDGVKGTGQHMAPRVCDVGAARVAHKRCGDGHGRNWHAYKCCNNFNMVLPAAIDSMVCRSHVKGWLHAMSNTSVHHMGRSIVQHEVLRLLVGIK</sequence>
<proteinExistence type="predicted"/>
<evidence type="ECO:0000313" key="1">
    <source>
        <dbReference type="EMBL" id="KAI5075975.1"/>
    </source>
</evidence>
<protein>
    <submittedName>
        <fullName evidence="1">Uncharacterized protein</fullName>
    </submittedName>
</protein>